<keyword evidence="6" id="KW-0788">Thiol protease</keyword>
<feature type="domain" description="NlpC/P60" evidence="11">
    <location>
        <begin position="324"/>
        <end position="444"/>
    </location>
</feature>
<keyword evidence="3 9" id="KW-0732">Signal</keyword>
<evidence type="ECO:0000259" key="10">
    <source>
        <dbReference type="PROSITE" id="PS51782"/>
    </source>
</evidence>
<keyword evidence="2" id="KW-0645">Protease</keyword>
<feature type="chain" id="PRO_5039520008" description="Peptidoglycan endopeptidase" evidence="9">
    <location>
        <begin position="23"/>
        <end position="444"/>
    </location>
</feature>
<accession>A0A177ZI21</accession>
<sequence length="444" mass="47755">MRKALVGTATAVILTTSFTSTALGATHEVKSGDSLWKLASKYQTSVSQLKDWNNLKSDLIYPKQVILVSPDEAKKSQASKAKTQTTNANKQVTTSASAKTYVVVSGDSLFNIAIKHKISLADLIAWNNLKNDLIHPGQVLKVSNSKTGTAQTTTTTKPSEAKNNNSNSTSQKTDTYKVVSGDTLSGIAAKYGTTVSKIKSLNGLNSDLIRVGQVLKISGTATEKPAQSVKPNESNNTSSTNTNQKTDSYKVVSGDTLSRIASKYGTTVKDLKSLNGLNSDLIYVGQVLKVKGNASASTSTAKPQTKPASTTQNVNTESASKTEVTNATKLIHTAKGVLGSPYVWGGTTPAGFDCSGFIYYAFSQSGHNISRTSSEGYYDRSYYVKDPQPGDLVFFRDTYKPGISHMGIYLGNGDFIHANDKGVNVINLSNPYWKSKFDGYKRFY</sequence>
<feature type="compositionally biased region" description="Low complexity" evidence="8">
    <location>
        <begin position="147"/>
        <end position="156"/>
    </location>
</feature>
<dbReference type="Pfam" id="PF00877">
    <property type="entry name" value="NLPC_P60"/>
    <property type="match status" value="1"/>
</dbReference>
<feature type="domain" description="LysM" evidence="10">
    <location>
        <begin position="174"/>
        <end position="217"/>
    </location>
</feature>
<dbReference type="GO" id="GO:0008234">
    <property type="term" value="F:cysteine-type peptidase activity"/>
    <property type="evidence" value="ECO:0007669"/>
    <property type="project" value="UniProtKB-KW"/>
</dbReference>
<dbReference type="Gene3D" id="3.90.1720.10">
    <property type="entry name" value="endopeptidase domain like (from Nostoc punctiforme)"/>
    <property type="match status" value="1"/>
</dbReference>
<evidence type="ECO:0000256" key="6">
    <source>
        <dbReference type="ARBA" id="ARBA00022807"/>
    </source>
</evidence>
<dbReference type="Pfam" id="PF01476">
    <property type="entry name" value="LysM"/>
    <property type="match status" value="4"/>
</dbReference>
<feature type="region of interest" description="Disordered" evidence="8">
    <location>
        <begin position="295"/>
        <end position="321"/>
    </location>
</feature>
<evidence type="ECO:0000256" key="3">
    <source>
        <dbReference type="ARBA" id="ARBA00022729"/>
    </source>
</evidence>
<feature type="region of interest" description="Disordered" evidence="8">
    <location>
        <begin position="222"/>
        <end position="247"/>
    </location>
</feature>
<dbReference type="RefSeq" id="WP_064468846.1">
    <property type="nucleotide sequence ID" value="NZ_LDJR01000060.1"/>
</dbReference>
<feature type="signal peptide" evidence="9">
    <location>
        <begin position="1"/>
        <end position="22"/>
    </location>
</feature>
<gene>
    <name evidence="12" type="ORF">ABB05_20990</name>
</gene>
<dbReference type="Proteomes" id="UP000077881">
    <property type="component" value="Unassembled WGS sequence"/>
</dbReference>
<evidence type="ECO:0000256" key="1">
    <source>
        <dbReference type="ARBA" id="ARBA00007074"/>
    </source>
</evidence>
<evidence type="ECO:0000259" key="11">
    <source>
        <dbReference type="PROSITE" id="PS51935"/>
    </source>
</evidence>
<dbReference type="AlphaFoldDB" id="A0A177ZI21"/>
<dbReference type="STRING" id="217031.ABB05_20990"/>
<feature type="compositionally biased region" description="Low complexity" evidence="8">
    <location>
        <begin position="234"/>
        <end position="243"/>
    </location>
</feature>
<keyword evidence="5" id="KW-0378">Hydrolase</keyword>
<dbReference type="GO" id="GO:0008932">
    <property type="term" value="F:lytic endotransglycosylase activity"/>
    <property type="evidence" value="ECO:0007669"/>
    <property type="project" value="TreeGrafter"/>
</dbReference>
<organism evidence="12 13">
    <name type="scientific">Lederbergia galactosidilytica</name>
    <dbReference type="NCBI Taxonomy" id="217031"/>
    <lineage>
        <taxon>Bacteria</taxon>
        <taxon>Bacillati</taxon>
        <taxon>Bacillota</taxon>
        <taxon>Bacilli</taxon>
        <taxon>Bacillales</taxon>
        <taxon>Bacillaceae</taxon>
        <taxon>Lederbergia</taxon>
    </lineage>
</organism>
<dbReference type="InterPro" id="IPR000064">
    <property type="entry name" value="NLP_P60_dom"/>
</dbReference>
<dbReference type="InterPro" id="IPR018392">
    <property type="entry name" value="LysM"/>
</dbReference>
<evidence type="ECO:0000256" key="2">
    <source>
        <dbReference type="ARBA" id="ARBA00022670"/>
    </source>
</evidence>
<name>A0A177ZI21_9BACI</name>
<keyword evidence="7" id="KW-0961">Cell wall biogenesis/degradation</keyword>
<dbReference type="GO" id="GO:0006508">
    <property type="term" value="P:proteolysis"/>
    <property type="evidence" value="ECO:0007669"/>
    <property type="project" value="UniProtKB-KW"/>
</dbReference>
<evidence type="ECO:0008006" key="14">
    <source>
        <dbReference type="Google" id="ProtNLM"/>
    </source>
</evidence>
<proteinExistence type="inferred from homology"/>
<dbReference type="CDD" id="cd00118">
    <property type="entry name" value="LysM"/>
    <property type="match status" value="4"/>
</dbReference>
<keyword evidence="13" id="KW-1185">Reference proteome</keyword>
<evidence type="ECO:0000256" key="5">
    <source>
        <dbReference type="ARBA" id="ARBA00022801"/>
    </source>
</evidence>
<feature type="domain" description="LysM" evidence="10">
    <location>
        <begin position="25"/>
        <end position="68"/>
    </location>
</feature>
<evidence type="ECO:0000256" key="4">
    <source>
        <dbReference type="ARBA" id="ARBA00022737"/>
    </source>
</evidence>
<evidence type="ECO:0000313" key="12">
    <source>
        <dbReference type="EMBL" id="OAK67596.1"/>
    </source>
</evidence>
<dbReference type="PANTHER" id="PTHR33734:SF22">
    <property type="entry name" value="MEMBRANE-BOUND LYTIC MUREIN TRANSGLYCOSYLASE D"/>
    <property type="match status" value="1"/>
</dbReference>
<protein>
    <recommendedName>
        <fullName evidence="14">Peptidoglycan endopeptidase</fullName>
    </recommendedName>
</protein>
<dbReference type="InterPro" id="IPR038765">
    <property type="entry name" value="Papain-like_cys_pep_sf"/>
</dbReference>
<dbReference type="SUPFAM" id="SSF54001">
    <property type="entry name" value="Cysteine proteinases"/>
    <property type="match status" value="1"/>
</dbReference>
<feature type="domain" description="LysM" evidence="10">
    <location>
        <begin position="99"/>
        <end position="142"/>
    </location>
</feature>
<evidence type="ECO:0000256" key="9">
    <source>
        <dbReference type="SAM" id="SignalP"/>
    </source>
</evidence>
<evidence type="ECO:0000256" key="8">
    <source>
        <dbReference type="SAM" id="MobiDB-lite"/>
    </source>
</evidence>
<dbReference type="Gene3D" id="3.10.350.10">
    <property type="entry name" value="LysM domain"/>
    <property type="match status" value="4"/>
</dbReference>
<dbReference type="GO" id="GO:0071555">
    <property type="term" value="P:cell wall organization"/>
    <property type="evidence" value="ECO:0007669"/>
    <property type="project" value="UniProtKB-KW"/>
</dbReference>
<comment type="similarity">
    <text evidence="1">Belongs to the peptidase C40 family.</text>
</comment>
<feature type="region of interest" description="Disordered" evidence="8">
    <location>
        <begin position="145"/>
        <end position="174"/>
    </location>
</feature>
<dbReference type="InterPro" id="IPR036779">
    <property type="entry name" value="LysM_dom_sf"/>
</dbReference>
<dbReference type="SUPFAM" id="SSF54106">
    <property type="entry name" value="LysM domain"/>
    <property type="match status" value="4"/>
</dbReference>
<dbReference type="PROSITE" id="PS51935">
    <property type="entry name" value="NLPC_P60"/>
    <property type="match status" value="1"/>
</dbReference>
<dbReference type="PROSITE" id="PS51782">
    <property type="entry name" value="LYSM"/>
    <property type="match status" value="4"/>
</dbReference>
<comment type="caution">
    <text evidence="12">The sequence shown here is derived from an EMBL/GenBank/DDBJ whole genome shotgun (WGS) entry which is preliminary data.</text>
</comment>
<dbReference type="PANTHER" id="PTHR33734">
    <property type="entry name" value="LYSM DOMAIN-CONTAINING GPI-ANCHORED PROTEIN 2"/>
    <property type="match status" value="1"/>
</dbReference>
<evidence type="ECO:0000256" key="7">
    <source>
        <dbReference type="ARBA" id="ARBA00023316"/>
    </source>
</evidence>
<keyword evidence="4" id="KW-0677">Repeat</keyword>
<dbReference type="SMART" id="SM00257">
    <property type="entry name" value="LysM"/>
    <property type="match status" value="4"/>
</dbReference>
<dbReference type="PATRIC" id="fig|217031.6.peg.4562"/>
<dbReference type="EMBL" id="LDJR01000060">
    <property type="protein sequence ID" value="OAK67596.1"/>
    <property type="molecule type" value="Genomic_DNA"/>
</dbReference>
<feature type="domain" description="LysM" evidence="10">
    <location>
        <begin position="247"/>
        <end position="290"/>
    </location>
</feature>
<reference evidence="12 13" key="1">
    <citation type="submission" date="2015-05" db="EMBL/GenBank/DDBJ databases">
        <title>Comparison of genome.</title>
        <authorList>
            <person name="Zheng Z."/>
            <person name="Sun M."/>
        </authorList>
    </citation>
    <scope>NUCLEOTIDE SEQUENCE [LARGE SCALE GENOMIC DNA]</scope>
    <source>
        <strain evidence="12 13">G25-74</strain>
    </source>
</reference>
<evidence type="ECO:0000313" key="13">
    <source>
        <dbReference type="Proteomes" id="UP000077881"/>
    </source>
</evidence>